<gene>
    <name evidence="1" type="ORF">ILT43_16655</name>
</gene>
<protein>
    <recommendedName>
        <fullName evidence="3">Avirulence protein</fullName>
    </recommendedName>
</protein>
<dbReference type="Pfam" id="PF19527">
    <property type="entry name" value="DUF6055"/>
    <property type="match status" value="1"/>
</dbReference>
<dbReference type="EMBL" id="JAFEMC010000005">
    <property type="protein sequence ID" value="MBM6578014.1"/>
    <property type="molecule type" value="Genomic_DNA"/>
</dbReference>
<organism evidence="1 2">
    <name type="scientific">Sphingomonas longa</name>
    <dbReference type="NCBI Taxonomy" id="2778730"/>
    <lineage>
        <taxon>Bacteria</taxon>
        <taxon>Pseudomonadati</taxon>
        <taxon>Pseudomonadota</taxon>
        <taxon>Alphaproteobacteria</taxon>
        <taxon>Sphingomonadales</taxon>
        <taxon>Sphingomonadaceae</taxon>
        <taxon>Sphingomonas</taxon>
    </lineage>
</organism>
<name>A0ABS2DAP5_9SPHN</name>
<keyword evidence="2" id="KW-1185">Reference proteome</keyword>
<accession>A0ABS2DAP5</accession>
<evidence type="ECO:0000313" key="1">
    <source>
        <dbReference type="EMBL" id="MBM6578014.1"/>
    </source>
</evidence>
<reference evidence="1 2" key="1">
    <citation type="submission" date="2020-12" db="EMBL/GenBank/DDBJ databases">
        <title>Sphingomonas sp.</title>
        <authorList>
            <person name="Kim M.K."/>
        </authorList>
    </citation>
    <scope>NUCLEOTIDE SEQUENCE [LARGE SCALE GENOMIC DNA]</scope>
    <source>
        <strain evidence="1 2">BT552</strain>
    </source>
</reference>
<dbReference type="Proteomes" id="UP000763641">
    <property type="component" value="Unassembled WGS sequence"/>
</dbReference>
<proteinExistence type="predicted"/>
<evidence type="ECO:0000313" key="2">
    <source>
        <dbReference type="Proteomes" id="UP000763641"/>
    </source>
</evidence>
<sequence>MLLLSAFGLRNFKIVSASCLISHLRLIFCVVSQRLNGLARHNNHHREVGVKAFLSATCSLAALSLTGCDMETPRELASASLAAFTQAAPNATAVGCQSRSARFPWGRMELRTWTPREAMQPINPSVSPGSAYGAPFSARLVQAYGADYGEARRSVTLELEDGCRRKFKTQSLSEADNSFLDSELAKHPTIPDPATYRIEYQPNGTTSPELVASGELNLLETPHFAFWYGNGTDQSYEFARDIARQGRTMQQVLQETAEWYERLWYINRDIVGAPMPFANSTDKKKINVFLCGTGRPNIGGDREGCGASAAAFIGISAWAMAKGSGVITHEFGHVIQFYTGGFQGGNAGPIWEMGANWNSAEVNPSINNAYSYFDNLENGPTWSVSRYASYPFMSFLFEQDRTRDLVFGVWKPGARQGAWSSLQKDYFPMVVEAGRVSGAYPEGFVSFANDMGWYGARLVTMDFQSQRLLRDAFRWTRDTHNMGHFYTPLVRDAADATVYTSPNERPLLQWGTHLIPLSSNASTVKVTLTGRTTANSAAWRFSIVAVRGGDTTSYSTLGRADGRGSGTISLGVPTDAKLYLAVTATPYRYESNGWQTLGEPVKGTKFPYSIKLEGAVPRVTDVRACDLESRSGTWGVNYTLNGNTDQPRPCNP</sequence>
<comment type="caution">
    <text evidence="1">The sequence shown here is derived from an EMBL/GenBank/DDBJ whole genome shotgun (WGS) entry which is preliminary data.</text>
</comment>
<dbReference type="RefSeq" id="WP_204200111.1">
    <property type="nucleotide sequence ID" value="NZ_JAFEMC010000005.1"/>
</dbReference>
<dbReference type="InterPro" id="IPR045690">
    <property type="entry name" value="DUF6055"/>
</dbReference>
<evidence type="ECO:0008006" key="3">
    <source>
        <dbReference type="Google" id="ProtNLM"/>
    </source>
</evidence>